<dbReference type="RefSeq" id="XP_044566113.1">
    <property type="nucleotide sequence ID" value="XM_044703038.1"/>
</dbReference>
<dbReference type="SUPFAM" id="SSF52540">
    <property type="entry name" value="P-loop containing nucleoside triphosphate hydrolases"/>
    <property type="match status" value="1"/>
</dbReference>
<accession>A0A6A5C6F1</accession>
<dbReference type="VEuPathDB" id="AmoebaDB:FDP41_012510"/>
<evidence type="ECO:0000313" key="2">
    <source>
        <dbReference type="Proteomes" id="UP000444721"/>
    </source>
</evidence>
<sequence length="247" mass="28796">MQYLGNIYGKTMSYYNNGLNGYSLSTQTSASSTVPQILSKDVLDLYSKEMADIAKESYQLDFSRTPLNKNVVLCLGSQSSGKSSLINYLFSSLSIRETGENAIDTQFTIIECVSEKEFVSLVGSTKYNKLSELNRRMKHDQNFDLYEWKTNPMERQHTDDREDLIYHELSHTDKMNRYKQFYESNMKSVLIKHHELVKAFIVNAHFIDGTELEQLESANRKEAKRVRNIPSKTNFKKERTRNSRFYR</sequence>
<organism evidence="1 2">
    <name type="scientific">Naegleria fowleri</name>
    <name type="common">Brain eating amoeba</name>
    <dbReference type="NCBI Taxonomy" id="5763"/>
    <lineage>
        <taxon>Eukaryota</taxon>
        <taxon>Discoba</taxon>
        <taxon>Heterolobosea</taxon>
        <taxon>Tetramitia</taxon>
        <taxon>Eutetramitia</taxon>
        <taxon>Vahlkampfiidae</taxon>
        <taxon>Naegleria</taxon>
    </lineage>
</organism>
<reference evidence="1 2" key="1">
    <citation type="journal article" date="2019" name="Sci. Rep.">
        <title>Nanopore sequencing improves the draft genome of the human pathogenic amoeba Naegleria fowleri.</title>
        <authorList>
            <person name="Liechti N."/>
            <person name="Schurch N."/>
            <person name="Bruggmann R."/>
            <person name="Wittwer M."/>
        </authorList>
    </citation>
    <scope>NUCLEOTIDE SEQUENCE [LARGE SCALE GENOMIC DNA]</scope>
    <source>
        <strain evidence="1 2">ATCC 30894</strain>
    </source>
</reference>
<dbReference type="EMBL" id="VFQX01000014">
    <property type="protein sequence ID" value="KAF0981400.1"/>
    <property type="molecule type" value="Genomic_DNA"/>
</dbReference>
<dbReference type="Gene3D" id="3.40.50.300">
    <property type="entry name" value="P-loop containing nucleotide triphosphate hydrolases"/>
    <property type="match status" value="1"/>
</dbReference>
<dbReference type="AlphaFoldDB" id="A0A6A5C6F1"/>
<dbReference type="VEuPathDB" id="AmoebaDB:NfTy_038790"/>
<keyword evidence="2" id="KW-1185">Reference proteome</keyword>
<dbReference type="Proteomes" id="UP000444721">
    <property type="component" value="Unassembled WGS sequence"/>
</dbReference>
<dbReference type="OrthoDB" id="1597724at2759"/>
<protein>
    <submittedName>
        <fullName evidence="1">Uncharacterized protein</fullName>
    </submittedName>
</protein>
<dbReference type="InterPro" id="IPR027417">
    <property type="entry name" value="P-loop_NTPase"/>
</dbReference>
<dbReference type="GeneID" id="68119725"/>
<dbReference type="VEuPathDB" id="AmoebaDB:NF0045900"/>
<evidence type="ECO:0000313" key="1">
    <source>
        <dbReference type="EMBL" id="KAF0981400.1"/>
    </source>
</evidence>
<gene>
    <name evidence="1" type="ORF">FDP41_012510</name>
</gene>
<name>A0A6A5C6F1_NAEFO</name>
<comment type="caution">
    <text evidence="1">The sequence shown here is derived from an EMBL/GenBank/DDBJ whole genome shotgun (WGS) entry which is preliminary data.</text>
</comment>
<proteinExistence type="predicted"/>